<organism evidence="1 2">
    <name type="scientific">Caerostris extrusa</name>
    <name type="common">Bark spider</name>
    <name type="synonym">Caerostris bankana</name>
    <dbReference type="NCBI Taxonomy" id="172846"/>
    <lineage>
        <taxon>Eukaryota</taxon>
        <taxon>Metazoa</taxon>
        <taxon>Ecdysozoa</taxon>
        <taxon>Arthropoda</taxon>
        <taxon>Chelicerata</taxon>
        <taxon>Arachnida</taxon>
        <taxon>Araneae</taxon>
        <taxon>Araneomorphae</taxon>
        <taxon>Entelegynae</taxon>
        <taxon>Araneoidea</taxon>
        <taxon>Araneidae</taxon>
        <taxon>Caerostris</taxon>
    </lineage>
</organism>
<comment type="caution">
    <text evidence="1">The sequence shown here is derived from an EMBL/GenBank/DDBJ whole genome shotgun (WGS) entry which is preliminary data.</text>
</comment>
<gene>
    <name evidence="1" type="ORF">CEXT_202851</name>
</gene>
<sequence length="74" mass="7880">MLLRWVVTLPENSLHKKNASINLSMSPALPIIANLTMPVEIESVPLPVPPPGGSAFNEPSPDIELIAFIPGCPP</sequence>
<dbReference type="Proteomes" id="UP001054945">
    <property type="component" value="Unassembled WGS sequence"/>
</dbReference>
<protein>
    <submittedName>
        <fullName evidence="1">Uncharacterized protein</fullName>
    </submittedName>
</protein>
<evidence type="ECO:0000313" key="1">
    <source>
        <dbReference type="EMBL" id="GIY59943.1"/>
    </source>
</evidence>
<proteinExistence type="predicted"/>
<dbReference type="AlphaFoldDB" id="A0AAV4UQB8"/>
<evidence type="ECO:0000313" key="2">
    <source>
        <dbReference type="Proteomes" id="UP001054945"/>
    </source>
</evidence>
<dbReference type="EMBL" id="BPLR01013257">
    <property type="protein sequence ID" value="GIY59943.1"/>
    <property type="molecule type" value="Genomic_DNA"/>
</dbReference>
<reference evidence="1 2" key="1">
    <citation type="submission" date="2021-06" db="EMBL/GenBank/DDBJ databases">
        <title>Caerostris extrusa draft genome.</title>
        <authorList>
            <person name="Kono N."/>
            <person name="Arakawa K."/>
        </authorList>
    </citation>
    <scope>NUCLEOTIDE SEQUENCE [LARGE SCALE GENOMIC DNA]</scope>
</reference>
<accession>A0AAV4UQB8</accession>
<keyword evidence="2" id="KW-1185">Reference proteome</keyword>
<name>A0AAV4UQB8_CAEEX</name>